<evidence type="ECO:0000313" key="1">
    <source>
        <dbReference type="EMBL" id="DAD86519.1"/>
    </source>
</evidence>
<sequence>MAATSRALIAVTKDAALKERAVALAATLGMTENEVEASWRNIVVSNADNTGKQAIADVYEDAFEKRYLALAKVPPEVGEDLSAVTDEHLLFALRQALKDKKEN</sequence>
<organism evidence="1">
    <name type="scientific">Siphoviridae sp. ctu1h4</name>
    <dbReference type="NCBI Taxonomy" id="2826499"/>
    <lineage>
        <taxon>Viruses</taxon>
        <taxon>Duplodnaviria</taxon>
        <taxon>Heunggongvirae</taxon>
        <taxon>Uroviricota</taxon>
        <taxon>Caudoviricetes</taxon>
    </lineage>
</organism>
<name>A0A8S5MWN8_9CAUD</name>
<accession>A0A8S5MWN8</accession>
<reference evidence="1" key="1">
    <citation type="journal article" date="2021" name="Proc. Natl. Acad. Sci. U.S.A.">
        <title>A Catalog of Tens of Thousands of Viruses from Human Metagenomes Reveals Hidden Associations with Chronic Diseases.</title>
        <authorList>
            <person name="Tisza M.J."/>
            <person name="Buck C.B."/>
        </authorList>
    </citation>
    <scope>NUCLEOTIDE SEQUENCE</scope>
    <source>
        <strain evidence="1">Ctu1h4</strain>
    </source>
</reference>
<proteinExistence type="predicted"/>
<protein>
    <submittedName>
        <fullName evidence="1">Uncharacterized protein</fullName>
    </submittedName>
</protein>
<dbReference type="EMBL" id="BK015001">
    <property type="protein sequence ID" value="DAD86519.1"/>
    <property type="molecule type" value="Genomic_DNA"/>
</dbReference>